<evidence type="ECO:0000256" key="3">
    <source>
        <dbReference type="ARBA" id="ARBA00022833"/>
    </source>
</evidence>
<dbReference type="SUPFAM" id="SSF57850">
    <property type="entry name" value="RING/U-box"/>
    <property type="match status" value="1"/>
</dbReference>
<keyword evidence="8" id="KW-1185">Reference proteome</keyword>
<gene>
    <name evidence="7" type="ORF">OBBRIDRAFT_763082</name>
</gene>
<feature type="domain" description="RING-type" evidence="5">
    <location>
        <begin position="406"/>
        <end position="445"/>
    </location>
</feature>
<evidence type="ECO:0000256" key="4">
    <source>
        <dbReference type="PROSITE-ProRule" id="PRU00175"/>
    </source>
</evidence>
<dbReference type="SMART" id="SM00184">
    <property type="entry name" value="RING"/>
    <property type="match status" value="1"/>
</dbReference>
<dbReference type="InterPro" id="IPR018957">
    <property type="entry name" value="Znf_C3HC4_RING-type"/>
</dbReference>
<dbReference type="PANTHER" id="PTHR23327:SF51">
    <property type="entry name" value="TRANSCRIPTIONAL REGULATOR OF YEAST FORM ADHERENCE 3"/>
    <property type="match status" value="1"/>
</dbReference>
<protein>
    <submittedName>
        <fullName evidence="7">Uncharacterized protein</fullName>
    </submittedName>
</protein>
<dbReference type="Gene3D" id="3.30.40.10">
    <property type="entry name" value="Zinc/RING finger domain, C3HC4 (zinc finger)"/>
    <property type="match status" value="1"/>
</dbReference>
<evidence type="ECO:0000313" key="7">
    <source>
        <dbReference type="EMBL" id="OCH85318.1"/>
    </source>
</evidence>
<dbReference type="Pfam" id="PF00097">
    <property type="entry name" value="zf-C3HC4"/>
    <property type="match status" value="1"/>
</dbReference>
<dbReference type="Proteomes" id="UP000250043">
    <property type="component" value="Unassembled WGS sequence"/>
</dbReference>
<dbReference type="InterPro" id="IPR001841">
    <property type="entry name" value="Znf_RING"/>
</dbReference>
<evidence type="ECO:0000313" key="8">
    <source>
        <dbReference type="Proteomes" id="UP000250043"/>
    </source>
</evidence>
<dbReference type="InterPro" id="IPR013083">
    <property type="entry name" value="Znf_RING/FYVE/PHD"/>
</dbReference>
<accession>A0A8E2DK12</accession>
<dbReference type="Pfam" id="PF03105">
    <property type="entry name" value="SPX"/>
    <property type="match status" value="1"/>
</dbReference>
<keyword evidence="1" id="KW-0479">Metal-binding</keyword>
<sequence length="502" mass="55786">MHFSKTYTQLLCTLPPEFRDSAIEYRQLKKLINLVVKELNGLGLSPEILQEALQSSSLGNEAESGERFKVVYEIVNVADHVEPRLRLWIKRNDSKDGSSDMIPSITLPLKLTSESEEELVEQSRLSSPLAASVVCATSDASVPEDDALPSSSVSSREMIIPLASDMTFFDVLIRALESLTTRLETMRADFEADLDRLARGVTLTARPMSTSSSFHPSSPLTTNPGTVSAGGSLSHALVAGSKSDLYVWREVFQLYVEAEIHESHAELTRGERALDDSEQRFQAFSQRIAERMRDGHAFKLKQSREAFRTFLRLNAFVLDLRKFQHATSEATRKILKKHAKRTALPLTPALPAPFALSTSPSPSSSLSSSALVPWGRSTAGSLSLMLGQALGQAVLPIIPHIDDYACLICVGIAFKPIRLRCGHLFCVRCLVKMQKRGQDHCPMCRAPTVLSADRSNVDWALLNFMRDWFPRECKEKLKQNQQEAAREELEELGLQMQGCIIA</sequence>
<evidence type="ECO:0000259" key="6">
    <source>
        <dbReference type="PROSITE" id="PS51382"/>
    </source>
</evidence>
<dbReference type="AlphaFoldDB" id="A0A8E2DK12"/>
<dbReference type="GO" id="GO:0008270">
    <property type="term" value="F:zinc ion binding"/>
    <property type="evidence" value="ECO:0007669"/>
    <property type="project" value="UniProtKB-KW"/>
</dbReference>
<dbReference type="PANTHER" id="PTHR23327">
    <property type="entry name" value="RING FINGER PROTEIN 127"/>
    <property type="match status" value="1"/>
</dbReference>
<dbReference type="PROSITE" id="PS50089">
    <property type="entry name" value="ZF_RING_2"/>
    <property type="match status" value="1"/>
</dbReference>
<proteinExistence type="predicted"/>
<keyword evidence="2 4" id="KW-0863">Zinc-finger</keyword>
<dbReference type="PROSITE" id="PS00518">
    <property type="entry name" value="ZF_RING_1"/>
    <property type="match status" value="1"/>
</dbReference>
<dbReference type="OrthoDB" id="5588846at2759"/>
<feature type="domain" description="SPX" evidence="6">
    <location>
        <begin position="1"/>
        <end position="352"/>
    </location>
</feature>
<reference evidence="7 8" key="1">
    <citation type="submission" date="2016-07" db="EMBL/GenBank/DDBJ databases">
        <title>Draft genome of the white-rot fungus Obba rivulosa 3A-2.</title>
        <authorList>
            <consortium name="DOE Joint Genome Institute"/>
            <person name="Miettinen O."/>
            <person name="Riley R."/>
            <person name="Acob R."/>
            <person name="Barry K."/>
            <person name="Cullen D."/>
            <person name="De Vries R."/>
            <person name="Hainaut M."/>
            <person name="Hatakka A."/>
            <person name="Henrissat B."/>
            <person name="Hilden K."/>
            <person name="Kuo R."/>
            <person name="Labutti K."/>
            <person name="Lipzen A."/>
            <person name="Makela M.R."/>
            <person name="Sandor L."/>
            <person name="Spatafora J.W."/>
            <person name="Grigoriev I.V."/>
            <person name="Hibbett D.S."/>
        </authorList>
    </citation>
    <scope>NUCLEOTIDE SEQUENCE [LARGE SCALE GENOMIC DNA]</scope>
    <source>
        <strain evidence="7 8">3A-2</strain>
    </source>
</reference>
<dbReference type="InterPro" id="IPR004331">
    <property type="entry name" value="SPX_dom"/>
</dbReference>
<dbReference type="PROSITE" id="PS51382">
    <property type="entry name" value="SPX"/>
    <property type="match status" value="1"/>
</dbReference>
<evidence type="ECO:0000256" key="1">
    <source>
        <dbReference type="ARBA" id="ARBA00022723"/>
    </source>
</evidence>
<name>A0A8E2DK12_9APHY</name>
<dbReference type="EMBL" id="KV722592">
    <property type="protein sequence ID" value="OCH85318.1"/>
    <property type="molecule type" value="Genomic_DNA"/>
</dbReference>
<keyword evidence="3" id="KW-0862">Zinc</keyword>
<organism evidence="7 8">
    <name type="scientific">Obba rivulosa</name>
    <dbReference type="NCBI Taxonomy" id="1052685"/>
    <lineage>
        <taxon>Eukaryota</taxon>
        <taxon>Fungi</taxon>
        <taxon>Dikarya</taxon>
        <taxon>Basidiomycota</taxon>
        <taxon>Agaricomycotina</taxon>
        <taxon>Agaricomycetes</taxon>
        <taxon>Polyporales</taxon>
        <taxon>Gelatoporiaceae</taxon>
        <taxon>Obba</taxon>
    </lineage>
</organism>
<evidence type="ECO:0000259" key="5">
    <source>
        <dbReference type="PROSITE" id="PS50089"/>
    </source>
</evidence>
<evidence type="ECO:0000256" key="2">
    <source>
        <dbReference type="ARBA" id="ARBA00022771"/>
    </source>
</evidence>
<dbReference type="InterPro" id="IPR017907">
    <property type="entry name" value="Znf_RING_CS"/>
</dbReference>